<dbReference type="EMBL" id="RFFI01000061">
    <property type="protein sequence ID" value="RMI09070.1"/>
    <property type="molecule type" value="Genomic_DNA"/>
</dbReference>
<dbReference type="GO" id="GO:0004518">
    <property type="term" value="F:nuclease activity"/>
    <property type="evidence" value="ECO:0007669"/>
    <property type="project" value="UniProtKB-KW"/>
</dbReference>
<dbReference type="InterPro" id="IPR029060">
    <property type="entry name" value="PIN-like_dom_sf"/>
</dbReference>
<keyword evidence="2" id="KW-0479">Metal-binding</keyword>
<gene>
    <name evidence="8" type="ORF">EBM89_11855</name>
</gene>
<organism evidence="8 9">
    <name type="scientific">Cellulomonas triticagri</name>
    <dbReference type="NCBI Taxonomy" id="2483352"/>
    <lineage>
        <taxon>Bacteria</taxon>
        <taxon>Bacillati</taxon>
        <taxon>Actinomycetota</taxon>
        <taxon>Actinomycetes</taxon>
        <taxon>Micrococcales</taxon>
        <taxon>Cellulomonadaceae</taxon>
        <taxon>Cellulomonas</taxon>
    </lineage>
</organism>
<keyword evidence="3" id="KW-0378">Hydrolase</keyword>
<name>A0A3M2JB95_9CELL</name>
<dbReference type="OrthoDB" id="113459at2"/>
<dbReference type="GO" id="GO:0046872">
    <property type="term" value="F:metal ion binding"/>
    <property type="evidence" value="ECO:0007669"/>
    <property type="project" value="UniProtKB-KW"/>
</dbReference>
<proteinExistence type="predicted"/>
<keyword evidence="9" id="KW-1185">Reference proteome</keyword>
<evidence type="ECO:0000259" key="7">
    <source>
        <dbReference type="Pfam" id="PF26343"/>
    </source>
</evidence>
<dbReference type="Pfam" id="PF13470">
    <property type="entry name" value="PIN_3"/>
    <property type="match status" value="1"/>
</dbReference>
<evidence type="ECO:0000313" key="8">
    <source>
        <dbReference type="EMBL" id="RMI09070.1"/>
    </source>
</evidence>
<dbReference type="GO" id="GO:0016787">
    <property type="term" value="F:hydrolase activity"/>
    <property type="evidence" value="ECO:0007669"/>
    <property type="project" value="UniProtKB-KW"/>
</dbReference>
<accession>A0A3M2JB95</accession>
<feature type="domain" description="VapC50 C-terminal" evidence="7">
    <location>
        <begin position="127"/>
        <end position="171"/>
    </location>
</feature>
<evidence type="ECO:0000313" key="9">
    <source>
        <dbReference type="Proteomes" id="UP000269289"/>
    </source>
</evidence>
<feature type="domain" description="PIN" evidence="6">
    <location>
        <begin position="5"/>
        <end position="110"/>
    </location>
</feature>
<protein>
    <submittedName>
        <fullName evidence="8">PIN domain-containing protein</fullName>
    </submittedName>
</protein>
<dbReference type="RefSeq" id="WP_122149633.1">
    <property type="nucleotide sequence ID" value="NZ_RFFI01000061.1"/>
</dbReference>
<dbReference type="Proteomes" id="UP000269289">
    <property type="component" value="Unassembled WGS sequence"/>
</dbReference>
<dbReference type="AlphaFoldDB" id="A0A3M2JB95"/>
<keyword evidence="4" id="KW-0460">Magnesium</keyword>
<evidence type="ECO:0000256" key="3">
    <source>
        <dbReference type="ARBA" id="ARBA00022801"/>
    </source>
</evidence>
<dbReference type="InterPro" id="IPR002716">
    <property type="entry name" value="PIN_dom"/>
</dbReference>
<dbReference type="InterPro" id="IPR058652">
    <property type="entry name" value="VapC50_C"/>
</dbReference>
<evidence type="ECO:0000259" key="6">
    <source>
        <dbReference type="Pfam" id="PF13470"/>
    </source>
</evidence>
<sequence>MAFVVVLDACVLVPHPLVDTLLRAADAGLYEPRWSAQILDEVERALVRARGLEPGRAAGRVRAMRRAFPHAEVDGHDDLVPAMRNDPKDRHVLAAAVRTGAAAVITANVKDFPTAALAPHAIEALHPDEFLLDLLDLDEPAVLRVLADQARAYANPPVTLPTLRGHLAAGLRPRRGTPRDRRARADVTHETAAPGPSVPTVAPCGEHSGGMQQNEASAQVDVVEQARRRAADVRRNVEQVLALVEEEGGPFDFVSVAAAAHCSVTYLRQHREFATRIRDLQATVPGPPAAEPARSDAVLDRRLARVERQMATLRATVSRLEDENSVLRFRMAEAARVRRPALGGRGA</sequence>
<evidence type="ECO:0000256" key="2">
    <source>
        <dbReference type="ARBA" id="ARBA00022723"/>
    </source>
</evidence>
<evidence type="ECO:0000256" key="5">
    <source>
        <dbReference type="SAM" id="MobiDB-lite"/>
    </source>
</evidence>
<feature type="region of interest" description="Disordered" evidence="5">
    <location>
        <begin position="169"/>
        <end position="200"/>
    </location>
</feature>
<feature type="compositionally biased region" description="Basic and acidic residues" evidence="5">
    <location>
        <begin position="177"/>
        <end position="189"/>
    </location>
</feature>
<evidence type="ECO:0000256" key="4">
    <source>
        <dbReference type="ARBA" id="ARBA00022842"/>
    </source>
</evidence>
<reference evidence="8 9" key="1">
    <citation type="submission" date="2018-10" db="EMBL/GenBank/DDBJ databases">
        <title>Isolation, diversity and antifungal activity of actinobacteria from wheat.</title>
        <authorList>
            <person name="Han C."/>
        </authorList>
    </citation>
    <scope>NUCLEOTIDE SEQUENCE [LARGE SCALE GENOMIC DNA]</scope>
    <source>
        <strain evidence="8 9">NEAU-YY56</strain>
    </source>
</reference>
<dbReference type="Pfam" id="PF26343">
    <property type="entry name" value="VapC50_C"/>
    <property type="match status" value="1"/>
</dbReference>
<dbReference type="SUPFAM" id="SSF88723">
    <property type="entry name" value="PIN domain-like"/>
    <property type="match status" value="1"/>
</dbReference>
<evidence type="ECO:0000256" key="1">
    <source>
        <dbReference type="ARBA" id="ARBA00022722"/>
    </source>
</evidence>
<keyword evidence="1" id="KW-0540">Nuclease</keyword>
<comment type="caution">
    <text evidence="8">The sequence shown here is derived from an EMBL/GenBank/DDBJ whole genome shotgun (WGS) entry which is preliminary data.</text>
</comment>